<proteinExistence type="predicted"/>
<accession>A0A9N9B0L7</accession>
<dbReference type="OrthoDB" id="2447043at2759"/>
<comment type="caution">
    <text evidence="1">The sequence shown here is derived from an EMBL/GenBank/DDBJ whole genome shotgun (WGS) entry which is preliminary data.</text>
</comment>
<evidence type="ECO:0000313" key="2">
    <source>
        <dbReference type="Proteomes" id="UP000789706"/>
    </source>
</evidence>
<protein>
    <submittedName>
        <fullName evidence="1">2468_t:CDS:1</fullName>
    </submittedName>
</protein>
<gene>
    <name evidence="1" type="ORF">DEBURN_LOCUS7004</name>
</gene>
<keyword evidence="2" id="KW-1185">Reference proteome</keyword>
<name>A0A9N9B0L7_9GLOM</name>
<organism evidence="1 2">
    <name type="scientific">Diversispora eburnea</name>
    <dbReference type="NCBI Taxonomy" id="1213867"/>
    <lineage>
        <taxon>Eukaryota</taxon>
        <taxon>Fungi</taxon>
        <taxon>Fungi incertae sedis</taxon>
        <taxon>Mucoromycota</taxon>
        <taxon>Glomeromycotina</taxon>
        <taxon>Glomeromycetes</taxon>
        <taxon>Diversisporales</taxon>
        <taxon>Diversisporaceae</taxon>
        <taxon>Diversispora</taxon>
    </lineage>
</organism>
<evidence type="ECO:0000313" key="1">
    <source>
        <dbReference type="EMBL" id="CAG8548997.1"/>
    </source>
</evidence>
<dbReference type="EMBL" id="CAJVPK010000784">
    <property type="protein sequence ID" value="CAG8548997.1"/>
    <property type="molecule type" value="Genomic_DNA"/>
</dbReference>
<reference evidence="1" key="1">
    <citation type="submission" date="2021-06" db="EMBL/GenBank/DDBJ databases">
        <authorList>
            <person name="Kallberg Y."/>
            <person name="Tangrot J."/>
            <person name="Rosling A."/>
        </authorList>
    </citation>
    <scope>NUCLEOTIDE SEQUENCE</scope>
    <source>
        <strain evidence="1">AZ414A</strain>
    </source>
</reference>
<sequence length="377" mass="43841">MRSHWEFHSETIEMARKVYGFSQSQTFANIFNLLLNKVAETLTVKDITKTILTEAIERFAQLCKQYENWEKLKCFDAAFPWKEVTNVELELRLMENYDVLSKNQEHYENLVKALKRLTSVLEWVVRLEQLFTIIEIFDVLHEKDDWLTKSRRLSEAGNFLEFLKSIAEHDIENLINCIDDFNDERLNQEDTVASLIQKFLANLASINADNPTLVRKITLCSSCNMALQNMYQNISLRGEVTKEKIHNAVKKGTYLFERMSKDERFTVSLTYPSKGSNVKPYSLYDLQDLRGRALLIAKPTSAANKRKDANEEQIAKTQIMDEFVRQIDLFHEICNIGVKLIQVGHFGYRQYKKSVSGGNKMKELAELLKSLKEDLNQ</sequence>
<dbReference type="AlphaFoldDB" id="A0A9N9B0L7"/>
<dbReference type="Proteomes" id="UP000789706">
    <property type="component" value="Unassembled WGS sequence"/>
</dbReference>